<comment type="caution">
    <text evidence="2">The sequence shown here is derived from an EMBL/GenBank/DDBJ whole genome shotgun (WGS) entry which is preliminary data.</text>
</comment>
<dbReference type="OrthoDB" id="7870117at2"/>
<keyword evidence="1" id="KW-0472">Membrane</keyword>
<keyword evidence="3" id="KW-1185">Reference proteome</keyword>
<proteinExistence type="predicted"/>
<sequence length="117" mass="13605">MDYEKKVEFAHKELNDKGVGKSNYNPPIARLLRKLGLCFPPPYYRSFFTNFALNMIFFAPVWGVIQWYLTWSELDKPILEAVFASLLTGALFGLAMAFFYAIRRKQLKLTAWRSLGE</sequence>
<evidence type="ECO:0000256" key="1">
    <source>
        <dbReference type="SAM" id="Phobius"/>
    </source>
</evidence>
<dbReference type="InterPro" id="IPR045644">
    <property type="entry name" value="DUF6404"/>
</dbReference>
<evidence type="ECO:0000313" key="2">
    <source>
        <dbReference type="EMBL" id="PSU34579.1"/>
    </source>
</evidence>
<name>A0A2T3J0H1_9GAMM</name>
<organism evidence="2 3">
    <name type="scientific">Photobacterium lutimaris</name>
    <dbReference type="NCBI Taxonomy" id="388278"/>
    <lineage>
        <taxon>Bacteria</taxon>
        <taxon>Pseudomonadati</taxon>
        <taxon>Pseudomonadota</taxon>
        <taxon>Gammaproteobacteria</taxon>
        <taxon>Vibrionales</taxon>
        <taxon>Vibrionaceae</taxon>
        <taxon>Photobacterium</taxon>
    </lineage>
</organism>
<reference evidence="2 3" key="1">
    <citation type="submission" date="2018-03" db="EMBL/GenBank/DDBJ databases">
        <title>Whole genome sequencing of Histamine producing bacteria.</title>
        <authorList>
            <person name="Butler K."/>
        </authorList>
    </citation>
    <scope>NUCLEOTIDE SEQUENCE [LARGE SCALE GENOMIC DNA]</scope>
    <source>
        <strain evidence="2 3">JCM 13586</strain>
    </source>
</reference>
<dbReference type="EMBL" id="PYMH01000002">
    <property type="protein sequence ID" value="PSU34579.1"/>
    <property type="molecule type" value="Genomic_DNA"/>
</dbReference>
<keyword evidence="1" id="KW-1133">Transmembrane helix</keyword>
<feature type="transmembrane region" description="Helical" evidence="1">
    <location>
        <begin position="51"/>
        <end position="69"/>
    </location>
</feature>
<gene>
    <name evidence="2" type="ORF">C9I99_05585</name>
</gene>
<keyword evidence="1" id="KW-0812">Transmembrane</keyword>
<evidence type="ECO:0000313" key="3">
    <source>
        <dbReference type="Proteomes" id="UP000241222"/>
    </source>
</evidence>
<dbReference type="RefSeq" id="WP_107347895.1">
    <property type="nucleotide sequence ID" value="NZ_PYMH01000002.1"/>
</dbReference>
<accession>A0A2T3J0H1</accession>
<dbReference type="Pfam" id="PF19942">
    <property type="entry name" value="DUF6404"/>
    <property type="match status" value="1"/>
</dbReference>
<dbReference type="AlphaFoldDB" id="A0A2T3J0H1"/>
<dbReference type="Proteomes" id="UP000241222">
    <property type="component" value="Unassembled WGS sequence"/>
</dbReference>
<protein>
    <submittedName>
        <fullName evidence="2">Uncharacterized protein</fullName>
    </submittedName>
</protein>
<feature type="transmembrane region" description="Helical" evidence="1">
    <location>
        <begin position="81"/>
        <end position="102"/>
    </location>
</feature>